<dbReference type="Pfam" id="PF25944">
    <property type="entry name" value="Beta-barrel_RND"/>
    <property type="match status" value="1"/>
</dbReference>
<dbReference type="Gene3D" id="2.40.420.20">
    <property type="match status" value="1"/>
</dbReference>
<comment type="similarity">
    <text evidence="1">Belongs to the membrane fusion protein (MFP) (TC 8.A.1) family.</text>
</comment>
<sequence length="381" mass="40460">MKNISWTILAVSLGLVFFSALPGPISAQDAPPVGRPAPTVVVQSVADGPIESPSENIGRVEALEAVDVRARVSGFIEEIAFSPGAAVREGDILFVIEPAGYQAAVATAKAQVARAEATRQQATDNRNRNAELVRRSTVAQAAYEEAQTALAIAIADLDAAQAGLAKAELDLSYTRIAAPISGRIGQPLFTKGNFVGPDVGAIVRLVQVDPVRVVFSVTEGDITTFRQRDAAEMKSTADAIKLSLRLPNGSVYKRDGVLEFLSPEVDSRTGTATVGTIFPNPEGLLMPGQFVKLIVGSAQQAMGPSVPQTAVLQDRDGRFLYVMSENNIVRQRRIDTGAKIGDLWAVRQGVKSGEKIVVQGTQRLSDGIAVQPVEQDGRPKP</sequence>
<evidence type="ECO:0000259" key="5">
    <source>
        <dbReference type="Pfam" id="PF25989"/>
    </source>
</evidence>
<feature type="chain" id="PRO_5021898461" evidence="2">
    <location>
        <begin position="28"/>
        <end position="381"/>
    </location>
</feature>
<dbReference type="GO" id="GO:0046677">
    <property type="term" value="P:response to antibiotic"/>
    <property type="evidence" value="ECO:0007669"/>
    <property type="project" value="TreeGrafter"/>
</dbReference>
<name>A0A559SW97_9HYPH</name>
<dbReference type="NCBIfam" id="TIGR01730">
    <property type="entry name" value="RND_mfp"/>
    <property type="match status" value="1"/>
</dbReference>
<evidence type="ECO:0000259" key="3">
    <source>
        <dbReference type="Pfam" id="PF25917"/>
    </source>
</evidence>
<dbReference type="InterPro" id="IPR058626">
    <property type="entry name" value="MdtA-like_b-barrel"/>
</dbReference>
<dbReference type="Gene3D" id="2.40.50.100">
    <property type="match status" value="1"/>
</dbReference>
<dbReference type="InterPro" id="IPR058637">
    <property type="entry name" value="YknX-like_C"/>
</dbReference>
<comment type="caution">
    <text evidence="6">The sequence shown here is derived from an EMBL/GenBank/DDBJ whole genome shotgun (WGS) entry which is preliminary data.</text>
</comment>
<accession>A0A559SW97</accession>
<dbReference type="InterPro" id="IPR058625">
    <property type="entry name" value="MdtA-like_BSH"/>
</dbReference>
<organism evidence="6 7">
    <name type="scientific">Rhizobium mongolense USDA 1844</name>
    <dbReference type="NCBI Taxonomy" id="1079460"/>
    <lineage>
        <taxon>Bacteria</taxon>
        <taxon>Pseudomonadati</taxon>
        <taxon>Pseudomonadota</taxon>
        <taxon>Alphaproteobacteria</taxon>
        <taxon>Hyphomicrobiales</taxon>
        <taxon>Rhizobiaceae</taxon>
        <taxon>Rhizobium/Agrobacterium group</taxon>
        <taxon>Rhizobium</taxon>
    </lineage>
</organism>
<proteinExistence type="inferred from homology"/>
<evidence type="ECO:0000313" key="6">
    <source>
        <dbReference type="EMBL" id="TVZ66627.1"/>
    </source>
</evidence>
<protein>
    <submittedName>
        <fullName evidence="6">Membrane fusion protein (Multidrug efflux system)</fullName>
    </submittedName>
</protein>
<gene>
    <name evidence="6" type="ORF">BCL32_7017</name>
</gene>
<dbReference type="Gene3D" id="2.40.30.170">
    <property type="match status" value="1"/>
</dbReference>
<dbReference type="Pfam" id="PF25989">
    <property type="entry name" value="YknX_C"/>
    <property type="match status" value="1"/>
</dbReference>
<feature type="signal peptide" evidence="2">
    <location>
        <begin position="1"/>
        <end position="27"/>
    </location>
</feature>
<dbReference type="GO" id="GO:0030313">
    <property type="term" value="C:cell envelope"/>
    <property type="evidence" value="ECO:0007669"/>
    <property type="project" value="UniProtKB-SubCell"/>
</dbReference>
<keyword evidence="2" id="KW-0732">Signal</keyword>
<dbReference type="AlphaFoldDB" id="A0A559SW97"/>
<evidence type="ECO:0000259" key="4">
    <source>
        <dbReference type="Pfam" id="PF25944"/>
    </source>
</evidence>
<feature type="domain" description="YknX-like C-terminal permuted SH3-like" evidence="5">
    <location>
        <begin position="305"/>
        <end position="371"/>
    </location>
</feature>
<evidence type="ECO:0000256" key="1">
    <source>
        <dbReference type="ARBA" id="ARBA00009477"/>
    </source>
</evidence>
<evidence type="ECO:0000313" key="7">
    <source>
        <dbReference type="Proteomes" id="UP000319824"/>
    </source>
</evidence>
<dbReference type="SUPFAM" id="SSF111369">
    <property type="entry name" value="HlyD-like secretion proteins"/>
    <property type="match status" value="1"/>
</dbReference>
<feature type="domain" description="Multidrug resistance protein MdtA-like barrel-sandwich hybrid" evidence="3">
    <location>
        <begin position="65"/>
        <end position="195"/>
    </location>
</feature>
<dbReference type="GO" id="GO:0005886">
    <property type="term" value="C:plasma membrane"/>
    <property type="evidence" value="ECO:0007669"/>
    <property type="project" value="TreeGrafter"/>
</dbReference>
<feature type="domain" description="Multidrug resistance protein MdtA-like beta-barrel" evidence="4">
    <location>
        <begin position="210"/>
        <end position="293"/>
    </location>
</feature>
<evidence type="ECO:0000256" key="2">
    <source>
        <dbReference type="SAM" id="SignalP"/>
    </source>
</evidence>
<dbReference type="EMBL" id="VISO01000003">
    <property type="protein sequence ID" value="TVZ66627.1"/>
    <property type="molecule type" value="Genomic_DNA"/>
</dbReference>
<dbReference type="GO" id="GO:0022857">
    <property type="term" value="F:transmembrane transporter activity"/>
    <property type="evidence" value="ECO:0007669"/>
    <property type="project" value="InterPro"/>
</dbReference>
<dbReference type="Proteomes" id="UP000319824">
    <property type="component" value="Unassembled WGS sequence"/>
</dbReference>
<dbReference type="Gene3D" id="1.10.287.470">
    <property type="entry name" value="Helix hairpin bin"/>
    <property type="match status" value="1"/>
</dbReference>
<reference evidence="6 7" key="1">
    <citation type="submission" date="2019-06" db="EMBL/GenBank/DDBJ databases">
        <title>Pac Bio to generate improved reference genome sequences for organisms with transposon mutant libraries (support for FEBA project).</title>
        <authorList>
            <person name="Blow M."/>
        </authorList>
    </citation>
    <scope>NUCLEOTIDE SEQUENCE [LARGE SCALE GENOMIC DNA]</scope>
    <source>
        <strain evidence="6 7">USDA 1844</strain>
    </source>
</reference>
<dbReference type="Pfam" id="PF25917">
    <property type="entry name" value="BSH_RND"/>
    <property type="match status" value="1"/>
</dbReference>
<dbReference type="RefSeq" id="WP_022718709.1">
    <property type="nucleotide sequence ID" value="NZ_ATTQ01000029.1"/>
</dbReference>
<dbReference type="PANTHER" id="PTHR30158">
    <property type="entry name" value="ACRA/E-RELATED COMPONENT OF DRUG EFFLUX TRANSPORTER"/>
    <property type="match status" value="1"/>
</dbReference>
<dbReference type="InterPro" id="IPR006143">
    <property type="entry name" value="RND_pump_MFP"/>
</dbReference>